<dbReference type="InterPro" id="IPR043502">
    <property type="entry name" value="DNA/RNA_pol_sf"/>
</dbReference>
<dbReference type="AlphaFoldDB" id="A0A6L2MM68"/>
<keyword evidence="10" id="KW-0511">Multifunctional enzyme</keyword>
<evidence type="ECO:0000256" key="4">
    <source>
        <dbReference type="ARBA" id="ARBA00022801"/>
    </source>
</evidence>
<organism evidence="12">
    <name type="scientific">Tanacetum cinerariifolium</name>
    <name type="common">Dalmatian daisy</name>
    <name type="synonym">Chrysanthemum cinerariifolium</name>
    <dbReference type="NCBI Taxonomy" id="118510"/>
    <lineage>
        <taxon>Eukaryota</taxon>
        <taxon>Viridiplantae</taxon>
        <taxon>Streptophyta</taxon>
        <taxon>Embryophyta</taxon>
        <taxon>Tracheophyta</taxon>
        <taxon>Spermatophyta</taxon>
        <taxon>Magnoliopsida</taxon>
        <taxon>eudicotyledons</taxon>
        <taxon>Gunneridae</taxon>
        <taxon>Pentapetalae</taxon>
        <taxon>asterids</taxon>
        <taxon>campanulids</taxon>
        <taxon>Asterales</taxon>
        <taxon>Asteraceae</taxon>
        <taxon>Asteroideae</taxon>
        <taxon>Anthemideae</taxon>
        <taxon>Anthemidinae</taxon>
        <taxon>Tanacetum</taxon>
    </lineage>
</organism>
<evidence type="ECO:0000256" key="2">
    <source>
        <dbReference type="ARBA" id="ARBA00022723"/>
    </source>
</evidence>
<dbReference type="Pfam" id="PF00665">
    <property type="entry name" value="rve"/>
    <property type="match status" value="1"/>
</dbReference>
<name>A0A6L2MM68_TANCI</name>
<dbReference type="PANTHER" id="PTHR42648:SF11">
    <property type="entry name" value="TRANSPOSON TY4-P GAG-POL POLYPROTEIN"/>
    <property type="match status" value="1"/>
</dbReference>
<dbReference type="Gene3D" id="3.30.420.10">
    <property type="entry name" value="Ribonuclease H-like superfamily/Ribonuclease H"/>
    <property type="match status" value="1"/>
</dbReference>
<dbReference type="PANTHER" id="PTHR42648">
    <property type="entry name" value="TRANSPOSASE, PUTATIVE-RELATED"/>
    <property type="match status" value="1"/>
</dbReference>
<evidence type="ECO:0000256" key="5">
    <source>
        <dbReference type="ARBA" id="ARBA00022842"/>
    </source>
</evidence>
<sequence length="548" mass="63011">MKTESLAGNKYFLLFTDDFSRMSWVYFLRQKSESFKYFRKFKALVEKQSGKALKFLRTDRGGEFTSKDFDAFCDERGIRRQLTASYTPEQNGVAERKNRTVVEMARSMLKQKGMPDSFWAEGVATVVYILNLSPTKVVWNETPYEAWFGNKPSPPGIENLKRTTRSEHGHVPRRRFPIEGEDTSSLVMFAGDPISVNEAMAKEEWRVAMQEDLSAIQRNQTWELVDLPNGKNLITLKWIFKTKFLADGSIQKHKARLVVRGFTQQKGIDYEETFSPVARFETVRIILAVATQEQWKIHQFDVKLTFLNEELKEEVYVTQPPSFESNTKPNKVLRLRKALYGLKQAPRAWYSKIDDFFHKNGFEKSQHEPTLYIKRQGTQDYGIWFSKTEDFRLKGYTDSDWAGSVDDMRSTSGNCFTLGTAVISWSSKKQASVALSSTEAEYVAAAAASCQAVWLRRILKDVGHEQVKLTIIKCDNKSAVLLARNLIYHGRTKHIEIKHHYIRELIANGEVQLEECQSDEQIADVLTKSLPRVKHEELTTQLGVSTLE</sequence>
<evidence type="ECO:0000256" key="1">
    <source>
        <dbReference type="ARBA" id="ARBA00022722"/>
    </source>
</evidence>
<keyword evidence="8" id="KW-0239">DNA-directed DNA polymerase</keyword>
<keyword evidence="7" id="KW-0695">RNA-directed DNA polymerase</keyword>
<dbReference type="GO" id="GO:0016787">
    <property type="term" value="F:hydrolase activity"/>
    <property type="evidence" value="ECO:0007669"/>
    <property type="project" value="UniProtKB-KW"/>
</dbReference>
<evidence type="ECO:0000256" key="9">
    <source>
        <dbReference type="ARBA" id="ARBA00023172"/>
    </source>
</evidence>
<reference evidence="12" key="1">
    <citation type="journal article" date="2019" name="Sci. Rep.">
        <title>Draft genome of Tanacetum cinerariifolium, the natural source of mosquito coil.</title>
        <authorList>
            <person name="Yamashiro T."/>
            <person name="Shiraishi A."/>
            <person name="Satake H."/>
            <person name="Nakayama K."/>
        </authorList>
    </citation>
    <scope>NUCLEOTIDE SEQUENCE</scope>
</reference>
<dbReference type="GO" id="GO:0046872">
    <property type="term" value="F:metal ion binding"/>
    <property type="evidence" value="ECO:0007669"/>
    <property type="project" value="UniProtKB-KW"/>
</dbReference>
<dbReference type="InterPro" id="IPR012337">
    <property type="entry name" value="RNaseH-like_sf"/>
</dbReference>
<dbReference type="GO" id="GO:0003964">
    <property type="term" value="F:RNA-directed DNA polymerase activity"/>
    <property type="evidence" value="ECO:0007669"/>
    <property type="project" value="UniProtKB-KW"/>
</dbReference>
<dbReference type="InterPro" id="IPR036397">
    <property type="entry name" value="RNaseH_sf"/>
</dbReference>
<dbReference type="GO" id="GO:0006310">
    <property type="term" value="P:DNA recombination"/>
    <property type="evidence" value="ECO:0007669"/>
    <property type="project" value="UniProtKB-KW"/>
</dbReference>
<keyword evidence="1" id="KW-0540">Nuclease</keyword>
<keyword evidence="8" id="KW-0548">Nucleotidyltransferase</keyword>
<gene>
    <name evidence="12" type="ORF">Tci_045860</name>
</gene>
<dbReference type="CDD" id="cd09272">
    <property type="entry name" value="RNase_HI_RT_Ty1"/>
    <property type="match status" value="1"/>
</dbReference>
<feature type="domain" description="Integrase catalytic" evidence="11">
    <location>
        <begin position="1"/>
        <end position="151"/>
    </location>
</feature>
<dbReference type="Pfam" id="PF07727">
    <property type="entry name" value="RVT_2"/>
    <property type="match status" value="1"/>
</dbReference>
<comment type="caution">
    <text evidence="12">The sequence shown here is derived from an EMBL/GenBank/DDBJ whole genome shotgun (WGS) entry which is preliminary data.</text>
</comment>
<evidence type="ECO:0000256" key="3">
    <source>
        <dbReference type="ARBA" id="ARBA00022759"/>
    </source>
</evidence>
<keyword evidence="12" id="KW-0418">Kinase</keyword>
<evidence type="ECO:0000256" key="7">
    <source>
        <dbReference type="ARBA" id="ARBA00022918"/>
    </source>
</evidence>
<keyword evidence="2" id="KW-0479">Metal-binding</keyword>
<evidence type="ECO:0000259" key="11">
    <source>
        <dbReference type="PROSITE" id="PS50994"/>
    </source>
</evidence>
<protein>
    <submittedName>
        <fullName evidence="12">Cysteine-rich RLK (Receptor-like protein kinase) 8</fullName>
    </submittedName>
</protein>
<evidence type="ECO:0000256" key="8">
    <source>
        <dbReference type="ARBA" id="ARBA00022932"/>
    </source>
</evidence>
<dbReference type="EMBL" id="BKCJ010006775">
    <property type="protein sequence ID" value="GEU73882.1"/>
    <property type="molecule type" value="Genomic_DNA"/>
</dbReference>
<dbReference type="SUPFAM" id="SSF56672">
    <property type="entry name" value="DNA/RNA polymerases"/>
    <property type="match status" value="1"/>
</dbReference>
<keyword evidence="8" id="KW-0808">Transferase</keyword>
<dbReference type="InterPro" id="IPR039537">
    <property type="entry name" value="Retrotran_Ty1/copia-like"/>
</dbReference>
<dbReference type="GO" id="GO:0016301">
    <property type="term" value="F:kinase activity"/>
    <property type="evidence" value="ECO:0007669"/>
    <property type="project" value="UniProtKB-KW"/>
</dbReference>
<dbReference type="InterPro" id="IPR013103">
    <property type="entry name" value="RVT_2"/>
</dbReference>
<accession>A0A6L2MM68</accession>
<dbReference type="GO" id="GO:0003676">
    <property type="term" value="F:nucleic acid binding"/>
    <property type="evidence" value="ECO:0007669"/>
    <property type="project" value="InterPro"/>
</dbReference>
<dbReference type="GO" id="GO:0004519">
    <property type="term" value="F:endonuclease activity"/>
    <property type="evidence" value="ECO:0007669"/>
    <property type="project" value="UniProtKB-KW"/>
</dbReference>
<dbReference type="SUPFAM" id="SSF53098">
    <property type="entry name" value="Ribonuclease H-like"/>
    <property type="match status" value="1"/>
</dbReference>
<evidence type="ECO:0000313" key="12">
    <source>
        <dbReference type="EMBL" id="GEU73882.1"/>
    </source>
</evidence>
<keyword evidence="5" id="KW-0460">Magnesium</keyword>
<proteinExistence type="predicted"/>
<keyword evidence="12" id="KW-0675">Receptor</keyword>
<evidence type="ECO:0000256" key="10">
    <source>
        <dbReference type="ARBA" id="ARBA00023268"/>
    </source>
</evidence>
<keyword evidence="9" id="KW-0233">DNA recombination</keyword>
<dbReference type="GO" id="GO:0003887">
    <property type="term" value="F:DNA-directed DNA polymerase activity"/>
    <property type="evidence" value="ECO:0007669"/>
    <property type="project" value="UniProtKB-KW"/>
</dbReference>
<keyword evidence="4" id="KW-0378">Hydrolase</keyword>
<keyword evidence="3" id="KW-0255">Endonuclease</keyword>
<dbReference type="InterPro" id="IPR001584">
    <property type="entry name" value="Integrase_cat-core"/>
</dbReference>
<keyword evidence="6" id="KW-0229">DNA integration</keyword>
<evidence type="ECO:0000256" key="6">
    <source>
        <dbReference type="ARBA" id="ARBA00022908"/>
    </source>
</evidence>
<dbReference type="PROSITE" id="PS50994">
    <property type="entry name" value="INTEGRASE"/>
    <property type="match status" value="1"/>
</dbReference>
<dbReference type="GO" id="GO:0015074">
    <property type="term" value="P:DNA integration"/>
    <property type="evidence" value="ECO:0007669"/>
    <property type="project" value="UniProtKB-KW"/>
</dbReference>